<accession>A0A4U8Q3T2</accession>
<dbReference type="RefSeq" id="WP_138003262.1">
    <property type="nucleotide sequence ID" value="NZ_QGQD01000069.1"/>
</dbReference>
<dbReference type="InterPro" id="IPR018062">
    <property type="entry name" value="HTH_AraC-typ_CS"/>
</dbReference>
<keyword evidence="10" id="KW-1185">Reference proteome</keyword>
<dbReference type="SMART" id="SM00448">
    <property type="entry name" value="REC"/>
    <property type="match status" value="1"/>
</dbReference>
<dbReference type="PANTHER" id="PTHR43280">
    <property type="entry name" value="ARAC-FAMILY TRANSCRIPTIONAL REGULATOR"/>
    <property type="match status" value="1"/>
</dbReference>
<evidence type="ECO:0000259" key="8">
    <source>
        <dbReference type="PROSITE" id="PS50110"/>
    </source>
</evidence>
<dbReference type="InterPro" id="IPR041522">
    <property type="entry name" value="CdaR_GGDEF"/>
</dbReference>
<dbReference type="InterPro" id="IPR011006">
    <property type="entry name" value="CheY-like_superfamily"/>
</dbReference>
<evidence type="ECO:0000256" key="1">
    <source>
        <dbReference type="ARBA" id="ARBA00018672"/>
    </source>
</evidence>
<keyword evidence="2" id="KW-0805">Transcription regulation</keyword>
<dbReference type="PROSITE" id="PS01124">
    <property type="entry name" value="HTH_ARAC_FAMILY_2"/>
    <property type="match status" value="1"/>
</dbReference>
<dbReference type="Gene3D" id="3.40.50.2300">
    <property type="match status" value="1"/>
</dbReference>
<feature type="modified residue" description="4-aspartylphosphate" evidence="6">
    <location>
        <position position="56"/>
    </location>
</feature>
<keyword evidence="3" id="KW-0238">DNA-binding</keyword>
<dbReference type="Pfam" id="PF12833">
    <property type="entry name" value="HTH_18"/>
    <property type="match status" value="1"/>
</dbReference>
<dbReference type="PROSITE" id="PS00041">
    <property type="entry name" value="HTH_ARAC_FAMILY_1"/>
    <property type="match status" value="1"/>
</dbReference>
<organism evidence="9 10">
    <name type="scientific">Robinsoniella peoriensis</name>
    <dbReference type="NCBI Taxonomy" id="180332"/>
    <lineage>
        <taxon>Bacteria</taxon>
        <taxon>Bacillati</taxon>
        <taxon>Bacillota</taxon>
        <taxon>Clostridia</taxon>
        <taxon>Lachnospirales</taxon>
        <taxon>Lachnospiraceae</taxon>
        <taxon>Robinsoniella</taxon>
    </lineage>
</organism>
<dbReference type="InterPro" id="IPR020449">
    <property type="entry name" value="Tscrpt_reg_AraC-type_HTH"/>
</dbReference>
<dbReference type="EMBL" id="QGQD01000069">
    <property type="protein sequence ID" value="TLC99444.1"/>
    <property type="molecule type" value="Genomic_DNA"/>
</dbReference>
<dbReference type="InterPro" id="IPR009057">
    <property type="entry name" value="Homeodomain-like_sf"/>
</dbReference>
<feature type="domain" description="Response regulatory" evidence="8">
    <location>
        <begin position="4"/>
        <end position="121"/>
    </location>
</feature>
<dbReference type="PANTHER" id="PTHR43280:SF2">
    <property type="entry name" value="HTH-TYPE TRANSCRIPTIONAL REGULATOR EXSA"/>
    <property type="match status" value="1"/>
</dbReference>
<reference evidence="9 10" key="1">
    <citation type="journal article" date="2019" name="Anaerobe">
        <title>Detection of Robinsoniella peoriensis in multiple bone samples of a trauma patient.</title>
        <authorList>
            <person name="Schrottner P."/>
            <person name="Hartwich K."/>
            <person name="Bunk B."/>
            <person name="Schober I."/>
            <person name="Helbig S."/>
            <person name="Rudolph W.W."/>
            <person name="Gunzer F."/>
        </authorList>
    </citation>
    <scope>NUCLEOTIDE SEQUENCE [LARGE SCALE GENOMIC DNA]</scope>
    <source>
        <strain evidence="9 10">DSM 106044</strain>
    </source>
</reference>
<dbReference type="GO" id="GO:0043565">
    <property type="term" value="F:sequence-specific DNA binding"/>
    <property type="evidence" value="ECO:0007669"/>
    <property type="project" value="InterPro"/>
</dbReference>
<proteinExistence type="predicted"/>
<sequence>MMFNLLIIEDEPIEREVLKLMIQTNCPFIVKIMEAENGFQAIEKCRSFLPDVVIVDINMPGINGLDTIRELKKMKEDLFFLILSSYNRFEYAQEAVKLGVEDFILKPVKIETLKKAFEQIGGKLESAKQSRTQNSLLLDRMESIRPIVESDCIFSLISRKTDEELERIMAFLGFAVQSGFCLVVQYENTPRLILRKIKQALQDVGMKCIGEQFNNLLIFFILEDKLLEERKLTEVGRFTSMLLHEMGKDTCRIGVGNIYQDTKDLSESYKQALHALKQCSLEEAFHIYGEHTAAICRTAPDIPGSARELLSQLKKNDRKEMGELLSAVSTELILKSENLAQAKERVYNLLLLLTGKVRQQYAEVTLLTEFTVSLEEILTLNDTKELTFYLEMQLITMQEGILKFNRTNNHYIVEQAMMYISENYSHNITLDDMAAYLRISPFYLSRVFKKNTGKNFTDVLAERRIEVAKRLLHQKKSIKEVTYETGFNSQNYFSKIFKKYVGCSPREYRGDNNPR</sequence>
<dbReference type="AlphaFoldDB" id="A0A4U8Q3T2"/>
<dbReference type="PROSITE" id="PS50110">
    <property type="entry name" value="RESPONSE_REGULATORY"/>
    <property type="match status" value="1"/>
</dbReference>
<evidence type="ECO:0000256" key="6">
    <source>
        <dbReference type="PROSITE-ProRule" id="PRU00169"/>
    </source>
</evidence>
<evidence type="ECO:0000313" key="9">
    <source>
        <dbReference type="EMBL" id="TLC99444.1"/>
    </source>
</evidence>
<dbReference type="Pfam" id="PF00072">
    <property type="entry name" value="Response_reg"/>
    <property type="match status" value="1"/>
</dbReference>
<protein>
    <recommendedName>
        <fullName evidence="1">Stage 0 sporulation protein A homolog</fullName>
    </recommendedName>
</protein>
<keyword evidence="6" id="KW-0597">Phosphoprotein</keyword>
<keyword evidence="4" id="KW-0804">Transcription</keyword>
<dbReference type="GO" id="GO:0003700">
    <property type="term" value="F:DNA-binding transcription factor activity"/>
    <property type="evidence" value="ECO:0007669"/>
    <property type="project" value="InterPro"/>
</dbReference>
<name>A0A4U8Q3T2_9FIRM</name>
<dbReference type="Pfam" id="PF17853">
    <property type="entry name" value="GGDEF_2"/>
    <property type="match status" value="1"/>
</dbReference>
<dbReference type="SUPFAM" id="SSF46689">
    <property type="entry name" value="Homeodomain-like"/>
    <property type="match status" value="2"/>
</dbReference>
<feature type="domain" description="HTH araC/xylS-type" evidence="7">
    <location>
        <begin position="414"/>
        <end position="511"/>
    </location>
</feature>
<gene>
    <name evidence="9" type="primary">btr_14</name>
    <name evidence="9" type="ORF">DSM106044_03647</name>
</gene>
<dbReference type="Gene3D" id="1.10.10.60">
    <property type="entry name" value="Homeodomain-like"/>
    <property type="match status" value="2"/>
</dbReference>
<evidence type="ECO:0000313" key="10">
    <source>
        <dbReference type="Proteomes" id="UP000306509"/>
    </source>
</evidence>
<comment type="caution">
    <text evidence="9">The sequence shown here is derived from an EMBL/GenBank/DDBJ whole genome shotgun (WGS) entry which is preliminary data.</text>
</comment>
<dbReference type="InterPro" id="IPR001789">
    <property type="entry name" value="Sig_transdc_resp-reg_receiver"/>
</dbReference>
<evidence type="ECO:0000256" key="2">
    <source>
        <dbReference type="ARBA" id="ARBA00023015"/>
    </source>
</evidence>
<evidence type="ECO:0000256" key="5">
    <source>
        <dbReference type="ARBA" id="ARBA00024867"/>
    </source>
</evidence>
<dbReference type="SUPFAM" id="SSF52172">
    <property type="entry name" value="CheY-like"/>
    <property type="match status" value="1"/>
</dbReference>
<evidence type="ECO:0000259" key="7">
    <source>
        <dbReference type="PROSITE" id="PS01124"/>
    </source>
</evidence>
<dbReference type="PRINTS" id="PR00032">
    <property type="entry name" value="HTHARAC"/>
</dbReference>
<dbReference type="SMART" id="SM00342">
    <property type="entry name" value="HTH_ARAC"/>
    <property type="match status" value="1"/>
</dbReference>
<evidence type="ECO:0000256" key="4">
    <source>
        <dbReference type="ARBA" id="ARBA00023163"/>
    </source>
</evidence>
<dbReference type="GO" id="GO:0000160">
    <property type="term" value="P:phosphorelay signal transduction system"/>
    <property type="evidence" value="ECO:0007669"/>
    <property type="project" value="InterPro"/>
</dbReference>
<dbReference type="CDD" id="cd17536">
    <property type="entry name" value="REC_YesN-like"/>
    <property type="match status" value="1"/>
</dbReference>
<evidence type="ECO:0000256" key="3">
    <source>
        <dbReference type="ARBA" id="ARBA00023125"/>
    </source>
</evidence>
<dbReference type="Proteomes" id="UP000306509">
    <property type="component" value="Unassembled WGS sequence"/>
</dbReference>
<dbReference type="InterPro" id="IPR018060">
    <property type="entry name" value="HTH_AraC"/>
</dbReference>
<comment type="function">
    <text evidence="5">May play the central regulatory role in sporulation. It may be an element of the effector pathway responsible for the activation of sporulation genes in response to nutritional stress. Spo0A may act in concert with spo0H (a sigma factor) to control the expression of some genes that are critical to the sporulation process.</text>
</comment>